<dbReference type="CDD" id="cd01129">
    <property type="entry name" value="PulE-GspE-like"/>
    <property type="match status" value="1"/>
</dbReference>
<dbReference type="RefSeq" id="WP_163967231.1">
    <property type="nucleotide sequence ID" value="NZ_JAAIVB010000069.1"/>
</dbReference>
<dbReference type="Proteomes" id="UP000482155">
    <property type="component" value="Unassembled WGS sequence"/>
</dbReference>
<keyword evidence="2" id="KW-0547">Nucleotide-binding</keyword>
<dbReference type="InterPro" id="IPR001482">
    <property type="entry name" value="T2SS/T4SS_dom"/>
</dbReference>
<comment type="similarity">
    <text evidence="1">Belongs to the GSP E family.</text>
</comment>
<evidence type="ECO:0000256" key="3">
    <source>
        <dbReference type="ARBA" id="ARBA00022840"/>
    </source>
</evidence>
<protein>
    <submittedName>
        <fullName evidence="5">Type II/IV secretion system protein</fullName>
    </submittedName>
</protein>
<dbReference type="PANTHER" id="PTHR30258">
    <property type="entry name" value="TYPE II SECRETION SYSTEM PROTEIN GSPE-RELATED"/>
    <property type="match status" value="1"/>
</dbReference>
<dbReference type="Gene3D" id="3.40.50.300">
    <property type="entry name" value="P-loop containing nucleotide triphosphate hydrolases"/>
    <property type="match status" value="1"/>
</dbReference>
<sequence length="427" mass="47477">MDESSYDYNPVSDFSSILVPEDGYAYVDGLDEFISTDRGDTEVVYFLNHVFPQALHEGASDIHFIHHVKGFRVRFRINGVLEDRYFLNSEAARDLDLKIRSRCMLATSEREAPLDGSFFMLIDGRRVDVRVSILPNSLGQSIVCRLLDQNNAGRTLDSIWMPDAVREVLLQTLALEEGLILNVGPTGSGKTSTLYACLNHLNRPGIHICTVEDPVEYSLPGANQVTVRAPERTFAKVLRSFLRQDFDVGLVGEIRDAETANIALAAANTGHLMLSTLHTRSTLATVSRLADLGVKHYELADTIRLIVAQRLLKRLCPHCSMPYEMDDLERDALAAEEGGHLVDTYGQYWVANPDGCDACEGGYIGRVPVMEMLAGTRELKAAIESTDRATMVKRAYEQHQYQPLIVAGTVMSANRLVDFHAALKINM</sequence>
<feature type="domain" description="Bacterial type II secretion system protein E" evidence="4">
    <location>
        <begin position="39"/>
        <end position="417"/>
    </location>
</feature>
<dbReference type="EMBL" id="JAAIVB010000069">
    <property type="protein sequence ID" value="NEX63401.1"/>
    <property type="molecule type" value="Genomic_DNA"/>
</dbReference>
<comment type="caution">
    <text evidence="5">The sequence shown here is derived from an EMBL/GenBank/DDBJ whole genome shotgun (WGS) entry which is preliminary data.</text>
</comment>
<accession>A0A6B3SRX8</accession>
<dbReference type="Gene3D" id="3.30.450.90">
    <property type="match status" value="1"/>
</dbReference>
<evidence type="ECO:0000256" key="1">
    <source>
        <dbReference type="ARBA" id="ARBA00006611"/>
    </source>
</evidence>
<reference evidence="5 6" key="1">
    <citation type="submission" date="2020-02" db="EMBL/GenBank/DDBJ databases">
        <authorList>
            <person name="Kim M.K."/>
        </authorList>
    </citation>
    <scope>NUCLEOTIDE SEQUENCE [LARGE SCALE GENOMIC DNA]</scope>
    <source>
        <strain evidence="5 6">17J57-3</strain>
    </source>
</reference>
<dbReference type="AlphaFoldDB" id="A0A6B3SRX8"/>
<organism evidence="5 6">
    <name type="scientific">Noviherbaspirillum galbum</name>
    <dbReference type="NCBI Taxonomy" id="2709383"/>
    <lineage>
        <taxon>Bacteria</taxon>
        <taxon>Pseudomonadati</taxon>
        <taxon>Pseudomonadota</taxon>
        <taxon>Betaproteobacteria</taxon>
        <taxon>Burkholderiales</taxon>
        <taxon>Oxalobacteraceae</taxon>
        <taxon>Noviherbaspirillum</taxon>
    </lineage>
</organism>
<dbReference type="InterPro" id="IPR027417">
    <property type="entry name" value="P-loop_NTPase"/>
</dbReference>
<gene>
    <name evidence="5" type="ORF">G3574_20175</name>
</gene>
<proteinExistence type="inferred from homology"/>
<keyword evidence="3" id="KW-0067">ATP-binding</keyword>
<dbReference type="GO" id="GO:0005886">
    <property type="term" value="C:plasma membrane"/>
    <property type="evidence" value="ECO:0007669"/>
    <property type="project" value="TreeGrafter"/>
</dbReference>
<keyword evidence="6" id="KW-1185">Reference proteome</keyword>
<dbReference type="GO" id="GO:0005524">
    <property type="term" value="F:ATP binding"/>
    <property type="evidence" value="ECO:0007669"/>
    <property type="project" value="UniProtKB-KW"/>
</dbReference>
<dbReference type="PANTHER" id="PTHR30258:SF29">
    <property type="entry name" value="MSHA PILUS ASSEMBLY ATPASE MSHE"/>
    <property type="match status" value="1"/>
</dbReference>
<evidence type="ECO:0000313" key="5">
    <source>
        <dbReference type="EMBL" id="NEX63401.1"/>
    </source>
</evidence>
<dbReference type="GO" id="GO:0016887">
    <property type="term" value="F:ATP hydrolysis activity"/>
    <property type="evidence" value="ECO:0007669"/>
    <property type="project" value="TreeGrafter"/>
</dbReference>
<evidence type="ECO:0000259" key="4">
    <source>
        <dbReference type="Pfam" id="PF00437"/>
    </source>
</evidence>
<dbReference type="Pfam" id="PF00437">
    <property type="entry name" value="T2SSE"/>
    <property type="match status" value="1"/>
</dbReference>
<evidence type="ECO:0000313" key="6">
    <source>
        <dbReference type="Proteomes" id="UP000482155"/>
    </source>
</evidence>
<evidence type="ECO:0000256" key="2">
    <source>
        <dbReference type="ARBA" id="ARBA00022741"/>
    </source>
</evidence>
<name>A0A6B3SRX8_9BURK</name>
<dbReference type="SUPFAM" id="SSF52540">
    <property type="entry name" value="P-loop containing nucleoside triphosphate hydrolases"/>
    <property type="match status" value="1"/>
</dbReference>